<dbReference type="PANTHER" id="PTHR15561:SF0">
    <property type="entry name" value="DNA-DIRECTED RNA POLYMERASE III SUBUNIT RPC9"/>
    <property type="match status" value="1"/>
</dbReference>
<dbReference type="GO" id="GO:0005666">
    <property type="term" value="C:RNA polymerase III complex"/>
    <property type="evidence" value="ECO:0007669"/>
    <property type="project" value="InterPro"/>
</dbReference>
<protein>
    <recommendedName>
        <fullName evidence="3">DNA-directed RNA polymerase III subunit RPC9</fullName>
    </recommendedName>
</protein>
<dbReference type="InterPro" id="IPR038324">
    <property type="entry name" value="Rpb4/RPC9_sf"/>
</dbReference>
<reference evidence="7 8" key="1">
    <citation type="journal article" date="2018" name="Mycol. Prog.">
        <title>Coniella lustricola, a new species from submerged detritus.</title>
        <authorList>
            <person name="Raudabaugh D.B."/>
            <person name="Iturriaga T."/>
            <person name="Carver A."/>
            <person name="Mondo S."/>
            <person name="Pangilinan J."/>
            <person name="Lipzen A."/>
            <person name="He G."/>
            <person name="Amirebrahimi M."/>
            <person name="Grigoriev I.V."/>
            <person name="Miller A.N."/>
        </authorList>
    </citation>
    <scope>NUCLEOTIDE SEQUENCE [LARGE SCALE GENOMIC DNA]</scope>
    <source>
        <strain evidence="7 8">B22-T-1</strain>
    </source>
</reference>
<evidence type="ECO:0000256" key="6">
    <source>
        <dbReference type="ARBA" id="ARBA00023242"/>
    </source>
</evidence>
<gene>
    <name evidence="7" type="ORF">BD289DRAFT_482349</name>
</gene>
<dbReference type="InParanoid" id="A0A2T3A935"/>
<dbReference type="FunCoup" id="A0A2T3A935">
    <property type="interactions" value="185"/>
</dbReference>
<dbReference type="InterPro" id="IPR038846">
    <property type="entry name" value="RPC9"/>
</dbReference>
<evidence type="ECO:0000313" key="8">
    <source>
        <dbReference type="Proteomes" id="UP000241462"/>
    </source>
</evidence>
<evidence type="ECO:0000256" key="3">
    <source>
        <dbReference type="ARBA" id="ARBA00016672"/>
    </source>
</evidence>
<dbReference type="Gene3D" id="1.20.1250.40">
    <property type="match status" value="1"/>
</dbReference>
<dbReference type="GO" id="GO:0000166">
    <property type="term" value="F:nucleotide binding"/>
    <property type="evidence" value="ECO:0007669"/>
    <property type="project" value="InterPro"/>
</dbReference>
<evidence type="ECO:0000313" key="7">
    <source>
        <dbReference type="EMBL" id="PSR87032.1"/>
    </source>
</evidence>
<name>A0A2T3A935_9PEZI</name>
<dbReference type="Proteomes" id="UP000241462">
    <property type="component" value="Unassembled WGS sequence"/>
</dbReference>
<dbReference type="EMBL" id="KZ678434">
    <property type="protein sequence ID" value="PSR87032.1"/>
    <property type="molecule type" value="Genomic_DNA"/>
</dbReference>
<keyword evidence="5" id="KW-0804">Transcription</keyword>
<dbReference type="STRING" id="2025994.A0A2T3A935"/>
<evidence type="ECO:0000256" key="4">
    <source>
        <dbReference type="ARBA" id="ARBA00022478"/>
    </source>
</evidence>
<keyword evidence="4" id="KW-0240">DNA-directed RNA polymerase</keyword>
<comment type="subcellular location">
    <subcellularLocation>
        <location evidence="1">Nucleus</location>
    </subcellularLocation>
</comment>
<keyword evidence="8" id="KW-1185">Reference proteome</keyword>
<evidence type="ECO:0000256" key="5">
    <source>
        <dbReference type="ARBA" id="ARBA00023163"/>
    </source>
</evidence>
<evidence type="ECO:0000256" key="1">
    <source>
        <dbReference type="ARBA" id="ARBA00004123"/>
    </source>
</evidence>
<dbReference type="OrthoDB" id="1746530at2759"/>
<dbReference type="SUPFAM" id="SSF47819">
    <property type="entry name" value="HRDC-like"/>
    <property type="match status" value="1"/>
</dbReference>
<keyword evidence="6" id="KW-0539">Nucleus</keyword>
<dbReference type="GO" id="GO:0006384">
    <property type="term" value="P:transcription initiation at RNA polymerase III promoter"/>
    <property type="evidence" value="ECO:0007669"/>
    <property type="project" value="InterPro"/>
</dbReference>
<dbReference type="Pfam" id="PF03874">
    <property type="entry name" value="RNA_pol_Rpb4"/>
    <property type="match status" value="1"/>
</dbReference>
<organism evidence="7 8">
    <name type="scientific">Coniella lustricola</name>
    <dbReference type="NCBI Taxonomy" id="2025994"/>
    <lineage>
        <taxon>Eukaryota</taxon>
        <taxon>Fungi</taxon>
        <taxon>Dikarya</taxon>
        <taxon>Ascomycota</taxon>
        <taxon>Pezizomycotina</taxon>
        <taxon>Sordariomycetes</taxon>
        <taxon>Sordariomycetidae</taxon>
        <taxon>Diaporthales</taxon>
        <taxon>Schizoparmaceae</taxon>
        <taxon>Coniella</taxon>
    </lineage>
</organism>
<accession>A0A2T3A935</accession>
<proteinExistence type="inferred from homology"/>
<dbReference type="InterPro" id="IPR010997">
    <property type="entry name" value="HRDC-like_sf"/>
</dbReference>
<evidence type="ECO:0000256" key="2">
    <source>
        <dbReference type="ARBA" id="ARBA00006898"/>
    </source>
</evidence>
<dbReference type="PANTHER" id="PTHR15561">
    <property type="entry name" value="CALCITONIN GENE-RELATED PEPTIDE-RECEPTOR COMPONENT PROTEIN"/>
    <property type="match status" value="1"/>
</dbReference>
<dbReference type="AlphaFoldDB" id="A0A2T3A935"/>
<dbReference type="InterPro" id="IPR005574">
    <property type="entry name" value="Rpb4/RPC9"/>
</dbReference>
<sequence length="143" mass="16618">MKILESQNAVLSNFEVYQHLLNEQYKFRDHERKKKVPRNAQTIVKEVLEYFKTPPSPLSQHPITYNGLTVHRLVDQLHNYELSKGEMIIILNVRPENLAVLSSCIEDFMTRFTEDQQNEMQAIIEQVLGPFPPKEHAEDGEAA</sequence>
<comment type="similarity">
    <text evidence="2">Belongs to the eukaryotic RPC9 RNA polymerase subunit family.</text>
</comment>